<accession>W0DN53</accession>
<organism evidence="4 5">
    <name type="scientific">Thioalkalivibrio paradoxus ARh 1</name>
    <dbReference type="NCBI Taxonomy" id="713585"/>
    <lineage>
        <taxon>Bacteria</taxon>
        <taxon>Pseudomonadati</taxon>
        <taxon>Pseudomonadota</taxon>
        <taxon>Gammaproteobacteria</taxon>
        <taxon>Chromatiales</taxon>
        <taxon>Ectothiorhodospiraceae</taxon>
        <taxon>Thioalkalivibrio</taxon>
    </lineage>
</organism>
<dbReference type="HOGENOM" id="CLU_038906_1_0_6"/>
<dbReference type="STRING" id="713585.THITH_08665"/>
<dbReference type="PANTHER" id="PTHR38730">
    <property type="entry name" value="SLL7028 PROTEIN"/>
    <property type="match status" value="1"/>
</dbReference>
<sequence length="420" mass="47207">MVLKLDVETKLAAARTRLIIDKPFLGALVLRLPLQQARPDWCKTTATDARKLYYNVEYIEHLSLAETQFVLAQEALHCALLHFARRGHRVKHLWDLACDFAVNPILIHDGLTAPPGALYSHAYDGMTAEEIYPFLVDNENDSSNEETLHDKPEEQSSGKGEQPPPPEQQPDDDQGKAQRPQTETDEQAQPQDGVDEDREGAHEPPPLSAQERETLEVQWKQRLAGAAQQAMQAGKLSGDLARLVDYVLEPRLPWRMLLAHYMTAQARDDYSYTRPSSRRGEPAIFPSLRSHQLEVVVAVDSSGSITGEEIAEFVSEIDAIKGQIRARVVLQACDERLCPDGPWTFEAWETLEVPTSFRGGGGTDFKPVFEWADRLDRAPDLLVYFTDAEGSFPRMPPHYPVIWLVKGKASVPWGQRVQLN</sequence>
<dbReference type="Pfam" id="PF09967">
    <property type="entry name" value="DUF2201"/>
    <property type="match status" value="1"/>
</dbReference>
<evidence type="ECO:0000313" key="4">
    <source>
        <dbReference type="EMBL" id="AHE98315.1"/>
    </source>
</evidence>
<dbReference type="InterPro" id="IPR018698">
    <property type="entry name" value="VWA-like_dom"/>
</dbReference>
<name>W0DN53_9GAMM</name>
<dbReference type="SUPFAM" id="SSF53300">
    <property type="entry name" value="vWA-like"/>
    <property type="match status" value="1"/>
</dbReference>
<feature type="domain" description="VWA-like" evidence="2">
    <location>
        <begin position="295"/>
        <end position="419"/>
    </location>
</feature>
<reference evidence="4 5" key="1">
    <citation type="submission" date="2013-12" db="EMBL/GenBank/DDBJ databases">
        <authorList>
            <consortium name="DOE Joint Genome Institute"/>
            <person name="Muyzer G."/>
            <person name="Huntemann M."/>
            <person name="Han J."/>
            <person name="Chen A."/>
            <person name="Kyrpides N."/>
            <person name="Mavromatis K."/>
            <person name="Markowitz V."/>
            <person name="Palaniappan K."/>
            <person name="Ivanova N."/>
            <person name="Schaumberg A."/>
            <person name="Pati A."/>
            <person name="Liolios K."/>
            <person name="Nordberg H.P."/>
            <person name="Cantor M.N."/>
            <person name="Hua S.X."/>
            <person name="Woyke T."/>
        </authorList>
    </citation>
    <scope>NUCLEOTIDE SEQUENCE [LARGE SCALE GENOMIC DNA]</scope>
    <source>
        <strain evidence="4 5">ARh 1</strain>
    </source>
</reference>
<evidence type="ECO:0008006" key="6">
    <source>
        <dbReference type="Google" id="ProtNLM"/>
    </source>
</evidence>
<dbReference type="PANTHER" id="PTHR38730:SF1">
    <property type="entry name" value="SLL7028 PROTEIN"/>
    <property type="match status" value="1"/>
</dbReference>
<proteinExistence type="predicted"/>
<feature type="compositionally biased region" description="Basic and acidic residues" evidence="1">
    <location>
        <begin position="146"/>
        <end position="156"/>
    </location>
</feature>
<evidence type="ECO:0000259" key="3">
    <source>
        <dbReference type="Pfam" id="PF13203"/>
    </source>
</evidence>
<dbReference type="RefSeq" id="WP_006747521.1">
    <property type="nucleotide sequence ID" value="NZ_CP007029.1"/>
</dbReference>
<dbReference type="AlphaFoldDB" id="W0DN53"/>
<protein>
    <recommendedName>
        <fullName evidence="6">Metal-dependent peptidase</fullName>
    </recommendedName>
</protein>
<evidence type="ECO:0000259" key="2">
    <source>
        <dbReference type="Pfam" id="PF09967"/>
    </source>
</evidence>
<dbReference type="OrthoDB" id="9761650at2"/>
<evidence type="ECO:0000256" key="1">
    <source>
        <dbReference type="SAM" id="MobiDB-lite"/>
    </source>
</evidence>
<keyword evidence="5" id="KW-1185">Reference proteome</keyword>
<dbReference type="EMBL" id="CP007029">
    <property type="protein sequence ID" value="AHE98315.1"/>
    <property type="molecule type" value="Genomic_DNA"/>
</dbReference>
<dbReference type="KEGG" id="tti:THITH_08665"/>
<dbReference type="InterPro" id="IPR025154">
    <property type="entry name" value="Put_metallopeptidase_dom"/>
</dbReference>
<feature type="region of interest" description="Disordered" evidence="1">
    <location>
        <begin position="139"/>
        <end position="211"/>
    </location>
</feature>
<dbReference type="Proteomes" id="UP000005289">
    <property type="component" value="Chromosome"/>
</dbReference>
<evidence type="ECO:0000313" key="5">
    <source>
        <dbReference type="Proteomes" id="UP000005289"/>
    </source>
</evidence>
<feature type="domain" description="Putative metallopeptidase" evidence="3">
    <location>
        <begin position="8"/>
        <end position="287"/>
    </location>
</feature>
<gene>
    <name evidence="4" type="ORF">THITH_08665</name>
</gene>
<dbReference type="InterPro" id="IPR036465">
    <property type="entry name" value="vWFA_dom_sf"/>
</dbReference>
<dbReference type="Pfam" id="PF13203">
    <property type="entry name" value="DUF2201_N"/>
    <property type="match status" value="1"/>
</dbReference>